<feature type="domain" description="F-box associated beta-propeller type 3" evidence="1">
    <location>
        <begin position="9"/>
        <end position="293"/>
    </location>
</feature>
<protein>
    <submittedName>
        <fullName evidence="3">F-box protein At1g30790-like</fullName>
    </submittedName>
</protein>
<dbReference type="NCBIfam" id="TIGR01640">
    <property type="entry name" value="F_box_assoc_1"/>
    <property type="match status" value="1"/>
</dbReference>
<evidence type="ECO:0000313" key="2">
    <source>
        <dbReference type="Proteomes" id="UP000694864"/>
    </source>
</evidence>
<evidence type="ECO:0000259" key="1">
    <source>
        <dbReference type="Pfam" id="PF08268"/>
    </source>
</evidence>
<dbReference type="GeneID" id="104758433"/>
<proteinExistence type="predicted"/>
<reference evidence="2" key="1">
    <citation type="journal article" date="2014" name="Nat. Commun.">
        <title>The emerging biofuel crop Camelina sativa retains a highly undifferentiated hexaploid genome structure.</title>
        <authorList>
            <person name="Kagale S."/>
            <person name="Koh C."/>
            <person name="Nixon J."/>
            <person name="Bollina V."/>
            <person name="Clarke W.E."/>
            <person name="Tuteja R."/>
            <person name="Spillane C."/>
            <person name="Robinson S.J."/>
            <person name="Links M.G."/>
            <person name="Clarke C."/>
            <person name="Higgins E.E."/>
            <person name="Huebert T."/>
            <person name="Sharpe A.G."/>
            <person name="Parkin I.A."/>
        </authorList>
    </citation>
    <scope>NUCLEOTIDE SEQUENCE [LARGE SCALE GENOMIC DNA]</scope>
    <source>
        <strain evidence="2">cv. DH55</strain>
    </source>
</reference>
<gene>
    <name evidence="3" type="primary">LOC104758433</name>
</gene>
<accession>A0ABM0X2F5</accession>
<name>A0ABM0X2F5_CAMSA</name>
<dbReference type="Proteomes" id="UP000694864">
    <property type="component" value="Chromosome 17"/>
</dbReference>
<dbReference type="PANTHER" id="PTHR31111:SF61">
    <property type="entry name" value="F-BOX DOMAIN-CONTAINING PROTEIN"/>
    <property type="match status" value="1"/>
</dbReference>
<dbReference type="RefSeq" id="XP_010479599.1">
    <property type="nucleotide sequence ID" value="XM_010481297.2"/>
</dbReference>
<reference evidence="3" key="2">
    <citation type="submission" date="2025-08" db="UniProtKB">
        <authorList>
            <consortium name="RefSeq"/>
        </authorList>
    </citation>
    <scope>IDENTIFICATION</scope>
    <source>
        <tissue evidence="3">Leaf</tissue>
    </source>
</reference>
<keyword evidence="2" id="KW-1185">Reference proteome</keyword>
<dbReference type="InterPro" id="IPR013187">
    <property type="entry name" value="F-box-assoc_dom_typ3"/>
</dbReference>
<organism evidence="2 3">
    <name type="scientific">Camelina sativa</name>
    <name type="common">False flax</name>
    <name type="synonym">Myagrum sativum</name>
    <dbReference type="NCBI Taxonomy" id="90675"/>
    <lineage>
        <taxon>Eukaryota</taxon>
        <taxon>Viridiplantae</taxon>
        <taxon>Streptophyta</taxon>
        <taxon>Embryophyta</taxon>
        <taxon>Tracheophyta</taxon>
        <taxon>Spermatophyta</taxon>
        <taxon>Magnoliopsida</taxon>
        <taxon>eudicotyledons</taxon>
        <taxon>Gunneridae</taxon>
        <taxon>Pentapetalae</taxon>
        <taxon>rosids</taxon>
        <taxon>malvids</taxon>
        <taxon>Brassicales</taxon>
        <taxon>Brassicaceae</taxon>
        <taxon>Camelineae</taxon>
        <taxon>Camelina</taxon>
    </lineage>
</organism>
<sequence>MHLSLSRPRLLLAFNNCDDNQLLFFSLAHQSCDLSSSSSVLAAKENTLTLPKVRSDDCIMQSNSVRGFVCCYMERRFVVCNPTTTQFIVLPEDYNPIRRCEDFYVYLGYDPSNDQYKVLRLEMAEFSDTPIEHSVCTLGGVSGSYSWRRIKSSILYYYFHRNGVCIDGVVYYEANLDPDCTTLVVSSFDVASEQLRVIETPEIMVVASLTNYLGKLASYDFSEDITCFVLWVLDDVENQVWSKKICVFSSFTRSLLLDLKLHFVGVTAAGEIVYVPYLFTHPFEILFYHVEKKLDWDRNMVFS</sequence>
<evidence type="ECO:0000313" key="3">
    <source>
        <dbReference type="RefSeq" id="XP_010479599.1"/>
    </source>
</evidence>
<dbReference type="InterPro" id="IPR017451">
    <property type="entry name" value="F-box-assoc_interact_dom"/>
</dbReference>
<dbReference type="PANTHER" id="PTHR31111">
    <property type="entry name" value="BNAA05G37150D PROTEIN-RELATED"/>
    <property type="match status" value="1"/>
</dbReference>
<dbReference type="Pfam" id="PF08268">
    <property type="entry name" value="FBA_3"/>
    <property type="match status" value="1"/>
</dbReference>